<feature type="region of interest" description="Disordered" evidence="14">
    <location>
        <begin position="244"/>
        <end position="304"/>
    </location>
</feature>
<feature type="compositionally biased region" description="Basic and acidic residues" evidence="14">
    <location>
        <begin position="271"/>
        <end position="295"/>
    </location>
</feature>
<keyword evidence="11" id="KW-0406">Ion transport</keyword>
<reference evidence="18" key="1">
    <citation type="submission" date="2024-02" db="UniProtKB">
        <authorList>
            <consortium name="WormBaseParasite"/>
        </authorList>
    </citation>
    <scope>IDENTIFICATION</scope>
</reference>
<feature type="chain" id="PRO_5041976483" description="Store-operated calcium entry-associated regulatory factor" evidence="16">
    <location>
        <begin position="23"/>
        <end position="304"/>
    </location>
</feature>
<keyword evidence="4" id="KW-0813">Transport</keyword>
<name>A0AAF3FID7_9BILA</name>
<dbReference type="GO" id="GO:2001256">
    <property type="term" value="P:regulation of store-operated calcium entry"/>
    <property type="evidence" value="ECO:0007669"/>
    <property type="project" value="InterPro"/>
</dbReference>
<keyword evidence="5" id="KW-0109">Calcium transport</keyword>
<keyword evidence="17" id="KW-1185">Reference proteome</keyword>
<dbReference type="AlphaFoldDB" id="A0AAF3FID7"/>
<feature type="compositionally biased region" description="Basic and acidic residues" evidence="14">
    <location>
        <begin position="170"/>
        <end position="181"/>
    </location>
</feature>
<keyword evidence="6 15" id="KW-0812">Transmembrane</keyword>
<dbReference type="PANTHER" id="PTHR15929:SF0">
    <property type="entry name" value="STORE-OPERATED CALCIUM ENTRY-ASSOCIATED REGULATORY FACTOR"/>
    <property type="match status" value="1"/>
</dbReference>
<keyword evidence="8" id="KW-0256">Endoplasmic reticulum</keyword>
<evidence type="ECO:0000256" key="2">
    <source>
        <dbReference type="ARBA" id="ARBA00006833"/>
    </source>
</evidence>
<organism evidence="17 18">
    <name type="scientific">Mesorhabditis belari</name>
    <dbReference type="NCBI Taxonomy" id="2138241"/>
    <lineage>
        <taxon>Eukaryota</taxon>
        <taxon>Metazoa</taxon>
        <taxon>Ecdysozoa</taxon>
        <taxon>Nematoda</taxon>
        <taxon>Chromadorea</taxon>
        <taxon>Rhabditida</taxon>
        <taxon>Rhabditina</taxon>
        <taxon>Rhabditomorpha</taxon>
        <taxon>Rhabditoidea</taxon>
        <taxon>Rhabditidae</taxon>
        <taxon>Mesorhabditinae</taxon>
        <taxon>Mesorhabditis</taxon>
    </lineage>
</organism>
<evidence type="ECO:0000256" key="6">
    <source>
        <dbReference type="ARBA" id="ARBA00022692"/>
    </source>
</evidence>
<evidence type="ECO:0000256" key="10">
    <source>
        <dbReference type="ARBA" id="ARBA00022989"/>
    </source>
</evidence>
<evidence type="ECO:0000256" key="13">
    <source>
        <dbReference type="ARBA" id="ARBA00031116"/>
    </source>
</evidence>
<keyword evidence="9" id="KW-0106">Calcium</keyword>
<evidence type="ECO:0000256" key="5">
    <source>
        <dbReference type="ARBA" id="ARBA00022568"/>
    </source>
</evidence>
<evidence type="ECO:0000313" key="18">
    <source>
        <dbReference type="WBParaSite" id="MBELARI_LOCUS5847.2"/>
    </source>
</evidence>
<evidence type="ECO:0000256" key="3">
    <source>
        <dbReference type="ARBA" id="ARBA00016584"/>
    </source>
</evidence>
<keyword evidence="10 15" id="KW-1133">Transmembrane helix</keyword>
<proteinExistence type="inferred from homology"/>
<evidence type="ECO:0000256" key="11">
    <source>
        <dbReference type="ARBA" id="ARBA00023065"/>
    </source>
</evidence>
<keyword evidence="12 15" id="KW-0472">Membrane</keyword>
<evidence type="ECO:0000256" key="15">
    <source>
        <dbReference type="SAM" id="Phobius"/>
    </source>
</evidence>
<dbReference type="GO" id="GO:0005789">
    <property type="term" value="C:endoplasmic reticulum membrane"/>
    <property type="evidence" value="ECO:0007669"/>
    <property type="project" value="UniProtKB-SubCell"/>
</dbReference>
<evidence type="ECO:0000256" key="16">
    <source>
        <dbReference type="SAM" id="SignalP"/>
    </source>
</evidence>
<dbReference type="GO" id="GO:0006816">
    <property type="term" value="P:calcium ion transport"/>
    <property type="evidence" value="ECO:0007669"/>
    <property type="project" value="UniProtKB-KW"/>
</dbReference>
<feature type="transmembrane region" description="Helical" evidence="15">
    <location>
        <begin position="144"/>
        <end position="164"/>
    </location>
</feature>
<protein>
    <recommendedName>
        <fullName evidence="3">Store-operated calcium entry-associated regulatory factor</fullName>
    </recommendedName>
    <alternativeName>
        <fullName evidence="13">Transmembrane protein 66</fullName>
    </alternativeName>
</protein>
<keyword evidence="7 16" id="KW-0732">Signal</keyword>
<dbReference type="InterPro" id="IPR009567">
    <property type="entry name" value="SARAF"/>
</dbReference>
<dbReference type="Pfam" id="PF06682">
    <property type="entry name" value="SARAF"/>
    <property type="match status" value="1"/>
</dbReference>
<evidence type="ECO:0000313" key="17">
    <source>
        <dbReference type="Proteomes" id="UP000887575"/>
    </source>
</evidence>
<dbReference type="Proteomes" id="UP000887575">
    <property type="component" value="Unassembled WGS sequence"/>
</dbReference>
<feature type="region of interest" description="Disordered" evidence="14">
    <location>
        <begin position="170"/>
        <end position="231"/>
    </location>
</feature>
<evidence type="ECO:0000256" key="14">
    <source>
        <dbReference type="SAM" id="MobiDB-lite"/>
    </source>
</evidence>
<evidence type="ECO:0000256" key="7">
    <source>
        <dbReference type="ARBA" id="ARBA00022729"/>
    </source>
</evidence>
<evidence type="ECO:0000256" key="1">
    <source>
        <dbReference type="ARBA" id="ARBA00004115"/>
    </source>
</evidence>
<evidence type="ECO:0000256" key="9">
    <source>
        <dbReference type="ARBA" id="ARBA00022837"/>
    </source>
</evidence>
<evidence type="ECO:0000256" key="12">
    <source>
        <dbReference type="ARBA" id="ARBA00023136"/>
    </source>
</evidence>
<feature type="compositionally biased region" description="Low complexity" evidence="14">
    <location>
        <begin position="210"/>
        <end position="231"/>
    </location>
</feature>
<comment type="subcellular location">
    <subcellularLocation>
        <location evidence="1">Endoplasmic reticulum membrane</location>
        <topology evidence="1">Single-pass type I membrane protein</topology>
    </subcellularLocation>
</comment>
<sequence length="304" mass="32652">MRSSAAIPLLLAVLLRFGESAADRVLLKDVTAITLNRGQMTTGRRSSPVPQLRCVGGAAQGVYSPKTVQCYNRGSDGSDVQWECKSTMDDRYVLGRITVSCEGYDHPHDPYILKGSCGLEYELEYTSGSGSKTKSTGKQQEEGGFSPLLIVFVAIFAFIVYSFFTNRGDAQNRNDGPDGRDPPPYPGWRPGGGGDGRPPDAPPPYDDGKGTFTQGTSGSTSQSGPGFWSGAAAGAAAGYMAGRAQNSWGSSSTRQRTSAHSSSHQSAGSFDPRDDWEERQREDTRSHRPSDEHETTSFGGTSRR</sequence>
<evidence type="ECO:0000256" key="4">
    <source>
        <dbReference type="ARBA" id="ARBA00022448"/>
    </source>
</evidence>
<comment type="similarity">
    <text evidence="2">Belongs to the SARAF family.</text>
</comment>
<evidence type="ECO:0000256" key="8">
    <source>
        <dbReference type="ARBA" id="ARBA00022824"/>
    </source>
</evidence>
<feature type="signal peptide" evidence="16">
    <location>
        <begin position="1"/>
        <end position="22"/>
    </location>
</feature>
<dbReference type="WBParaSite" id="MBELARI_LOCUS5847.2">
    <property type="protein sequence ID" value="MBELARI_LOCUS5847.2"/>
    <property type="gene ID" value="MBELARI_LOCUS5847"/>
</dbReference>
<accession>A0AAF3FID7</accession>
<dbReference type="PANTHER" id="PTHR15929">
    <property type="entry name" value="STORE-OPERATED CALCIUM ENTRY-ASSOCIATED REGULATORY FACTOR"/>
    <property type="match status" value="1"/>
</dbReference>
<feature type="compositionally biased region" description="Low complexity" evidence="14">
    <location>
        <begin position="244"/>
        <end position="267"/>
    </location>
</feature>